<dbReference type="Proteomes" id="UP000824890">
    <property type="component" value="Unassembled WGS sequence"/>
</dbReference>
<evidence type="ECO:0000313" key="1">
    <source>
        <dbReference type="EMBL" id="KAH0898376.1"/>
    </source>
</evidence>
<sequence length="98" mass="11297">MYSSLITLQYLKQRMHIYAYENLRSQFFSSVSSSLDVFDAANTSLLTSIDTSLELDNDACAKINFMTIPCWKDLIRLKSDHCYKIVEITDNPGKYLLD</sequence>
<protein>
    <submittedName>
        <fullName evidence="1">Uncharacterized protein</fullName>
    </submittedName>
</protein>
<reference evidence="1 2" key="1">
    <citation type="submission" date="2021-05" db="EMBL/GenBank/DDBJ databases">
        <title>Genome Assembly of Synthetic Allotetraploid Brassica napus Reveals Homoeologous Exchanges between Subgenomes.</title>
        <authorList>
            <person name="Davis J.T."/>
        </authorList>
    </citation>
    <scope>NUCLEOTIDE SEQUENCE [LARGE SCALE GENOMIC DNA]</scope>
    <source>
        <strain evidence="2">cv. Da-Ae</strain>
        <tissue evidence="1">Seedling</tissue>
    </source>
</reference>
<comment type="caution">
    <text evidence="1">The sequence shown here is derived from an EMBL/GenBank/DDBJ whole genome shotgun (WGS) entry which is preliminary data.</text>
</comment>
<accession>A0ABQ8B0T7</accession>
<proteinExistence type="predicted"/>
<organism evidence="1 2">
    <name type="scientific">Brassica napus</name>
    <name type="common">Rape</name>
    <dbReference type="NCBI Taxonomy" id="3708"/>
    <lineage>
        <taxon>Eukaryota</taxon>
        <taxon>Viridiplantae</taxon>
        <taxon>Streptophyta</taxon>
        <taxon>Embryophyta</taxon>
        <taxon>Tracheophyta</taxon>
        <taxon>Spermatophyta</taxon>
        <taxon>Magnoliopsida</taxon>
        <taxon>eudicotyledons</taxon>
        <taxon>Gunneridae</taxon>
        <taxon>Pentapetalae</taxon>
        <taxon>rosids</taxon>
        <taxon>malvids</taxon>
        <taxon>Brassicales</taxon>
        <taxon>Brassicaceae</taxon>
        <taxon>Brassiceae</taxon>
        <taxon>Brassica</taxon>
    </lineage>
</organism>
<gene>
    <name evidence="1" type="ORF">HID58_047944</name>
</gene>
<evidence type="ECO:0000313" key="2">
    <source>
        <dbReference type="Proteomes" id="UP000824890"/>
    </source>
</evidence>
<name>A0ABQ8B0T7_BRANA</name>
<dbReference type="EMBL" id="JAGKQM010000012">
    <property type="protein sequence ID" value="KAH0898376.1"/>
    <property type="molecule type" value="Genomic_DNA"/>
</dbReference>
<keyword evidence="2" id="KW-1185">Reference proteome</keyword>